<name>A0A0E9S5H1_ANGAN</name>
<reference evidence="1" key="2">
    <citation type="journal article" date="2015" name="Fish Shellfish Immunol.">
        <title>Early steps in the European eel (Anguilla anguilla)-Vibrio vulnificus interaction in the gills: Role of the RtxA13 toxin.</title>
        <authorList>
            <person name="Callol A."/>
            <person name="Pajuelo D."/>
            <person name="Ebbesson L."/>
            <person name="Teles M."/>
            <person name="MacKenzie S."/>
            <person name="Amaro C."/>
        </authorList>
    </citation>
    <scope>NUCLEOTIDE SEQUENCE</scope>
</reference>
<accession>A0A0E9S5H1</accession>
<dbReference type="AlphaFoldDB" id="A0A0E9S5H1"/>
<organism evidence="1">
    <name type="scientific">Anguilla anguilla</name>
    <name type="common">European freshwater eel</name>
    <name type="synonym">Muraena anguilla</name>
    <dbReference type="NCBI Taxonomy" id="7936"/>
    <lineage>
        <taxon>Eukaryota</taxon>
        <taxon>Metazoa</taxon>
        <taxon>Chordata</taxon>
        <taxon>Craniata</taxon>
        <taxon>Vertebrata</taxon>
        <taxon>Euteleostomi</taxon>
        <taxon>Actinopterygii</taxon>
        <taxon>Neopterygii</taxon>
        <taxon>Teleostei</taxon>
        <taxon>Anguilliformes</taxon>
        <taxon>Anguillidae</taxon>
        <taxon>Anguilla</taxon>
    </lineage>
</organism>
<reference evidence="1" key="1">
    <citation type="submission" date="2014-11" db="EMBL/GenBank/DDBJ databases">
        <authorList>
            <person name="Amaro Gonzalez C."/>
        </authorList>
    </citation>
    <scope>NUCLEOTIDE SEQUENCE</scope>
</reference>
<evidence type="ECO:0000313" key="1">
    <source>
        <dbReference type="EMBL" id="JAH35768.1"/>
    </source>
</evidence>
<protein>
    <submittedName>
        <fullName evidence="1">Uncharacterized protein</fullName>
    </submittedName>
</protein>
<sequence>MSSVWFSVGFLRPARIPQSR</sequence>
<proteinExistence type="predicted"/>
<dbReference type="EMBL" id="GBXM01072809">
    <property type="protein sequence ID" value="JAH35768.1"/>
    <property type="molecule type" value="Transcribed_RNA"/>
</dbReference>